<dbReference type="GO" id="GO:0022857">
    <property type="term" value="F:transmembrane transporter activity"/>
    <property type="evidence" value="ECO:0007669"/>
    <property type="project" value="TreeGrafter"/>
</dbReference>
<feature type="transmembrane region" description="Helical" evidence="7">
    <location>
        <begin position="729"/>
        <end position="752"/>
    </location>
</feature>
<feature type="transmembrane region" description="Helical" evidence="7">
    <location>
        <begin position="26"/>
        <end position="46"/>
    </location>
</feature>
<feature type="transmembrane region" description="Helical" evidence="7">
    <location>
        <begin position="773"/>
        <end position="804"/>
    </location>
</feature>
<feature type="transmembrane region" description="Helical" evidence="7">
    <location>
        <begin position="268"/>
        <end position="289"/>
    </location>
</feature>
<comment type="subcellular location">
    <subcellularLocation>
        <location evidence="1">Cell membrane</location>
        <topology evidence="1">Multi-pass membrane protein</topology>
    </subcellularLocation>
</comment>
<evidence type="ECO:0000256" key="2">
    <source>
        <dbReference type="ARBA" id="ARBA00022475"/>
    </source>
</evidence>
<feature type="domain" description="ABC3 transporter permease C-terminal" evidence="8">
    <location>
        <begin position="274"/>
        <end position="391"/>
    </location>
</feature>
<keyword evidence="2" id="KW-1003">Cell membrane</keyword>
<evidence type="ECO:0000256" key="5">
    <source>
        <dbReference type="ARBA" id="ARBA00023136"/>
    </source>
</evidence>
<organism evidence="9 10">
    <name type="scientific">Candidatus Merdivicinus excrementipullorum</name>
    <dbReference type="NCBI Taxonomy" id="2840867"/>
    <lineage>
        <taxon>Bacteria</taxon>
        <taxon>Bacillati</taxon>
        <taxon>Bacillota</taxon>
        <taxon>Clostridia</taxon>
        <taxon>Eubacteriales</taxon>
        <taxon>Oscillospiraceae</taxon>
        <taxon>Oscillospiraceae incertae sedis</taxon>
        <taxon>Candidatus Merdivicinus</taxon>
    </lineage>
</organism>
<gene>
    <name evidence="9" type="ORF">IAB51_08735</name>
</gene>
<comment type="similarity">
    <text evidence="6">Belongs to the ABC-4 integral membrane protein family.</text>
</comment>
<reference evidence="9" key="2">
    <citation type="journal article" date="2021" name="PeerJ">
        <title>Extensive microbial diversity within the chicken gut microbiome revealed by metagenomics and culture.</title>
        <authorList>
            <person name="Gilroy R."/>
            <person name="Ravi A."/>
            <person name="Getino M."/>
            <person name="Pursley I."/>
            <person name="Horton D.L."/>
            <person name="Alikhan N.F."/>
            <person name="Baker D."/>
            <person name="Gharbi K."/>
            <person name="Hall N."/>
            <person name="Watson M."/>
            <person name="Adriaenssens E.M."/>
            <person name="Foster-Nyarko E."/>
            <person name="Jarju S."/>
            <person name="Secka A."/>
            <person name="Antonio M."/>
            <person name="Oren A."/>
            <person name="Chaudhuri R.R."/>
            <person name="La Ragione R."/>
            <person name="Hildebrand F."/>
            <person name="Pallen M.J."/>
        </authorList>
    </citation>
    <scope>NUCLEOTIDE SEQUENCE</scope>
    <source>
        <strain evidence="9">CHK199-13235</strain>
    </source>
</reference>
<dbReference type="Pfam" id="PF02687">
    <property type="entry name" value="FtsX"/>
    <property type="match status" value="2"/>
</dbReference>
<dbReference type="GO" id="GO:0005886">
    <property type="term" value="C:plasma membrane"/>
    <property type="evidence" value="ECO:0007669"/>
    <property type="project" value="UniProtKB-SubCell"/>
</dbReference>
<keyword evidence="3 7" id="KW-0812">Transmembrane</keyword>
<evidence type="ECO:0000256" key="7">
    <source>
        <dbReference type="SAM" id="Phobius"/>
    </source>
</evidence>
<dbReference type="AlphaFoldDB" id="A0A9D1FNC1"/>
<dbReference type="PANTHER" id="PTHR30572:SF4">
    <property type="entry name" value="ABC TRANSPORTER PERMEASE YTRF"/>
    <property type="match status" value="1"/>
</dbReference>
<dbReference type="InterPro" id="IPR003838">
    <property type="entry name" value="ABC3_permease_C"/>
</dbReference>
<comment type="caution">
    <text evidence="9">The sequence shown here is derived from an EMBL/GenBank/DDBJ whole genome shotgun (WGS) entry which is preliminary data.</text>
</comment>
<keyword evidence="5 7" id="KW-0472">Membrane</keyword>
<evidence type="ECO:0000256" key="1">
    <source>
        <dbReference type="ARBA" id="ARBA00004651"/>
    </source>
</evidence>
<feature type="transmembrane region" description="Helical" evidence="7">
    <location>
        <begin position="432"/>
        <end position="451"/>
    </location>
</feature>
<protein>
    <submittedName>
        <fullName evidence="9">ABC transporter permease</fullName>
    </submittedName>
</protein>
<name>A0A9D1FNC1_9FIRM</name>
<feature type="domain" description="ABC3 transporter permease C-terminal" evidence="8">
    <location>
        <begin position="729"/>
        <end position="844"/>
    </location>
</feature>
<evidence type="ECO:0000256" key="3">
    <source>
        <dbReference type="ARBA" id="ARBA00022692"/>
    </source>
</evidence>
<evidence type="ECO:0000313" key="9">
    <source>
        <dbReference type="EMBL" id="HIS76879.1"/>
    </source>
</evidence>
<keyword evidence="4 7" id="KW-1133">Transmembrane helix</keyword>
<evidence type="ECO:0000256" key="6">
    <source>
        <dbReference type="ARBA" id="ARBA00038076"/>
    </source>
</evidence>
<dbReference type="InterPro" id="IPR050250">
    <property type="entry name" value="Macrolide_Exporter_MacB"/>
</dbReference>
<evidence type="ECO:0000259" key="8">
    <source>
        <dbReference type="Pfam" id="PF02687"/>
    </source>
</evidence>
<proteinExistence type="inferred from homology"/>
<feature type="transmembrane region" description="Helical" evidence="7">
    <location>
        <begin position="324"/>
        <end position="350"/>
    </location>
</feature>
<reference evidence="9" key="1">
    <citation type="submission" date="2020-10" db="EMBL/GenBank/DDBJ databases">
        <authorList>
            <person name="Gilroy R."/>
        </authorList>
    </citation>
    <scope>NUCLEOTIDE SEQUENCE</scope>
    <source>
        <strain evidence="9">CHK199-13235</strain>
    </source>
</reference>
<dbReference type="Proteomes" id="UP000824002">
    <property type="component" value="Unassembled WGS sequence"/>
</dbReference>
<sequence>MNAQKKWNPIRTLNQRTFRKNKGRNLAAALAIIMTTLMFTTLFTLAQSMSENLIEMTFRQTGYDAQASFKSIAPEDAEKLAAHPDVREVGESIVLGLAENNSLSGRQVEIRWASGSYAEHSFAAPTTGRMPQTADEIALDTIALDRLGIPHELGQTVTLEWRKDYADPNETPMQAEFTLCGFWEGNESGYASMAWVSREYADQMTGGEYNRDGSILGQYMAQVSLYSDRNIETAMDKILADTGIAGLEYSANLAYSPEMGAAAFQETLPMYLGMVLVFAAGYLIIYNIFQISVAADVQFYGRLKTLGATTRQIKKLIYGQAGRLCLMGIPVGLISGWLLGMVLVPVFTGIVESGGKTSANPVIFIGAAVFACLTVFISCLRPARLAGKVSPMEALRMTDADGQSKKKSKRGETGASLAGLAWANLWRNKKRTITVICSLTLGLTLLSSFYAKNAAFDMEKYLAGLTIADFTLTDATSGDYLGGYNPQGNTLNPELVEAMENREGLEAIGHLYSKRLDWQLDEETAANIGNFYTEEMLADWAEYDPHGANQVTAALENRQAGAVVYGVDGIPLDTITQEQYRMDGEFDAEAFAGGEYVLAIGPAAEPGQDYPVLPVPSVGSTVTLDGKDYTVMAVVYPLTPVMEGASEQGASDVLELSFLLPSRTFRENWPENTLRKLFVNVDGAHLGETQSWLDDYTETVDASLPVTSRQTMAEQYQAETRSSAVMGNAVSVVIALVGVLNFVNSMVTAIVSRKREFAVIQSVGMTKNQLCRMLAYEGIFYAALTLAASYLISSLAVGVVIRAMVAGGFTTFRFTLLPLGICTPILLVFAVLIPFLCFKNLEKQSIVERLRME</sequence>
<feature type="transmembrane region" description="Helical" evidence="7">
    <location>
        <begin position="362"/>
        <end position="380"/>
    </location>
</feature>
<evidence type="ECO:0000313" key="10">
    <source>
        <dbReference type="Proteomes" id="UP000824002"/>
    </source>
</evidence>
<dbReference type="PANTHER" id="PTHR30572">
    <property type="entry name" value="MEMBRANE COMPONENT OF TRANSPORTER-RELATED"/>
    <property type="match status" value="1"/>
</dbReference>
<feature type="transmembrane region" description="Helical" evidence="7">
    <location>
        <begin position="816"/>
        <end position="838"/>
    </location>
</feature>
<evidence type="ECO:0000256" key="4">
    <source>
        <dbReference type="ARBA" id="ARBA00022989"/>
    </source>
</evidence>
<dbReference type="EMBL" id="DVJP01000056">
    <property type="protein sequence ID" value="HIS76879.1"/>
    <property type="molecule type" value="Genomic_DNA"/>
</dbReference>
<accession>A0A9D1FNC1</accession>